<keyword evidence="4" id="KW-1185">Reference proteome</keyword>
<dbReference type="Proteomes" id="UP001165584">
    <property type="component" value="Unassembled WGS sequence"/>
</dbReference>
<dbReference type="PANTHER" id="PTHR38600:SF2">
    <property type="entry name" value="SLL0088 PROTEIN"/>
    <property type="match status" value="1"/>
</dbReference>
<dbReference type="PRINTS" id="PR00778">
    <property type="entry name" value="HTHARSR"/>
</dbReference>
<reference evidence="3" key="1">
    <citation type="submission" date="2022-08" db="EMBL/GenBank/DDBJ databases">
        <authorList>
            <person name="Deng Y."/>
            <person name="Han X.-F."/>
            <person name="Zhang Y.-Q."/>
        </authorList>
    </citation>
    <scope>NUCLEOTIDE SEQUENCE</scope>
    <source>
        <strain evidence="3">CPCC 205763</strain>
    </source>
</reference>
<feature type="domain" description="HTH arsR-type" evidence="2">
    <location>
        <begin position="1"/>
        <end position="93"/>
    </location>
</feature>
<dbReference type="PANTHER" id="PTHR38600">
    <property type="entry name" value="TRANSCRIPTIONAL REGULATORY PROTEIN"/>
    <property type="match status" value="1"/>
</dbReference>
<dbReference type="NCBIfam" id="NF033788">
    <property type="entry name" value="HTH_metalloreg"/>
    <property type="match status" value="1"/>
</dbReference>
<feature type="region of interest" description="Disordered" evidence="1">
    <location>
        <begin position="104"/>
        <end position="127"/>
    </location>
</feature>
<dbReference type="InterPro" id="IPR036388">
    <property type="entry name" value="WH-like_DNA-bd_sf"/>
</dbReference>
<dbReference type="InterPro" id="IPR036390">
    <property type="entry name" value="WH_DNA-bd_sf"/>
</dbReference>
<organism evidence="3 4">
    <name type="scientific">Herbiconiux aconitum</name>
    <dbReference type="NCBI Taxonomy" id="2970913"/>
    <lineage>
        <taxon>Bacteria</taxon>
        <taxon>Bacillati</taxon>
        <taxon>Actinomycetota</taxon>
        <taxon>Actinomycetes</taxon>
        <taxon>Micrococcales</taxon>
        <taxon>Microbacteriaceae</taxon>
        <taxon>Herbiconiux</taxon>
    </lineage>
</organism>
<dbReference type="RefSeq" id="WP_259508661.1">
    <property type="nucleotide sequence ID" value="NZ_JANLCM010000002.1"/>
</dbReference>
<evidence type="ECO:0000313" key="4">
    <source>
        <dbReference type="Proteomes" id="UP001165584"/>
    </source>
</evidence>
<dbReference type="CDD" id="cd00090">
    <property type="entry name" value="HTH_ARSR"/>
    <property type="match status" value="1"/>
</dbReference>
<dbReference type="EMBL" id="JANLCM010000002">
    <property type="protein sequence ID" value="MCS5719157.1"/>
    <property type="molecule type" value="Genomic_DNA"/>
</dbReference>
<dbReference type="SUPFAM" id="SSF46785">
    <property type="entry name" value="Winged helix' DNA-binding domain"/>
    <property type="match status" value="1"/>
</dbReference>
<proteinExistence type="predicted"/>
<dbReference type="SMART" id="SM00418">
    <property type="entry name" value="HTH_ARSR"/>
    <property type="match status" value="1"/>
</dbReference>
<sequence>MPVTDELSLVFGALADPTRRDILTRLRTGPITVGELAANYSMSRPAISQHLAVLEGAGLIVRTVNAQWRECSIREAGLDDARAWVDEQRADWNERLDLLGEHLGARRAEHREHESAEDTESRREERR</sequence>
<dbReference type="Pfam" id="PF01022">
    <property type="entry name" value="HTH_5"/>
    <property type="match status" value="1"/>
</dbReference>
<evidence type="ECO:0000256" key="1">
    <source>
        <dbReference type="SAM" id="MobiDB-lite"/>
    </source>
</evidence>
<evidence type="ECO:0000313" key="3">
    <source>
        <dbReference type="EMBL" id="MCS5719157.1"/>
    </source>
</evidence>
<name>A0ABT2GSF5_9MICO</name>
<protein>
    <submittedName>
        <fullName evidence="3">Metalloregulator ArsR/SmtB family transcription factor</fullName>
    </submittedName>
</protein>
<comment type="caution">
    <text evidence="3">The sequence shown here is derived from an EMBL/GenBank/DDBJ whole genome shotgun (WGS) entry which is preliminary data.</text>
</comment>
<dbReference type="InterPro" id="IPR001845">
    <property type="entry name" value="HTH_ArsR_DNA-bd_dom"/>
</dbReference>
<evidence type="ECO:0000259" key="2">
    <source>
        <dbReference type="PROSITE" id="PS50987"/>
    </source>
</evidence>
<dbReference type="PROSITE" id="PS50987">
    <property type="entry name" value="HTH_ARSR_2"/>
    <property type="match status" value="1"/>
</dbReference>
<gene>
    <name evidence="3" type="ORF">N1027_13535</name>
</gene>
<dbReference type="InterPro" id="IPR011991">
    <property type="entry name" value="ArsR-like_HTH"/>
</dbReference>
<dbReference type="Gene3D" id="1.10.10.10">
    <property type="entry name" value="Winged helix-like DNA-binding domain superfamily/Winged helix DNA-binding domain"/>
    <property type="match status" value="1"/>
</dbReference>
<accession>A0ABT2GSF5</accession>